<feature type="region of interest" description="Disordered" evidence="2">
    <location>
        <begin position="1"/>
        <end position="21"/>
    </location>
</feature>
<feature type="compositionally biased region" description="Basic and acidic residues" evidence="2">
    <location>
        <begin position="250"/>
        <end position="269"/>
    </location>
</feature>
<reference evidence="4 5" key="1">
    <citation type="submission" date="2017-01" db="EMBL/GenBank/DDBJ databases">
        <authorList>
            <person name="Mah S.A."/>
            <person name="Swanson W.J."/>
            <person name="Moy G.W."/>
            <person name="Vacquier V.D."/>
        </authorList>
    </citation>
    <scope>NUCLEOTIDE SEQUENCE [LARGE SCALE GENOMIC DNA]</scope>
    <source>
        <strain evidence="4 5">GSMNP</strain>
    </source>
</reference>
<proteinExistence type="predicted"/>
<feature type="region of interest" description="Disordered" evidence="2">
    <location>
        <begin position="555"/>
        <end position="598"/>
    </location>
</feature>
<feature type="compositionally biased region" description="Basic and acidic residues" evidence="2">
    <location>
        <begin position="285"/>
        <end position="311"/>
    </location>
</feature>
<evidence type="ECO:0000259" key="3">
    <source>
        <dbReference type="PROSITE" id="PS50102"/>
    </source>
</evidence>
<feature type="compositionally biased region" description="Basic and acidic residues" evidence="2">
    <location>
        <begin position="229"/>
        <end position="239"/>
    </location>
</feature>
<gene>
    <name evidence="4" type="ORF">AYI70_g1063</name>
</gene>
<name>A0A1R1YE53_9FUNG</name>
<dbReference type="STRING" id="133412.A0A1R1YE53"/>
<feature type="compositionally biased region" description="Polar residues" evidence="2">
    <location>
        <begin position="198"/>
        <end position="213"/>
    </location>
</feature>
<dbReference type="Pfam" id="PF00076">
    <property type="entry name" value="RRM_1"/>
    <property type="match status" value="1"/>
</dbReference>
<feature type="compositionally biased region" description="Basic and acidic residues" evidence="2">
    <location>
        <begin position="491"/>
        <end position="505"/>
    </location>
</feature>
<dbReference type="SMART" id="SM00360">
    <property type="entry name" value="RRM"/>
    <property type="match status" value="1"/>
</dbReference>
<dbReference type="Gene3D" id="3.30.70.330">
    <property type="match status" value="1"/>
</dbReference>
<sequence length="598" mass="68360">MPPKRKNKPQKVNLNDFLSNEGNPHSLTQQYFTLPYSFSFSFLKGLSSWADDEIELPSALRTNLSNAPNRSDLPQRDYQNDYRQPREEVPFPTEPPYNAYIENLPYDVTEDDIANAFAGLEIKSTHIFTDFATGKTKGTAIVTFLGPDELTSALETSQNDDRDFSNWRGGGAPARDASRERVSAADGDNQWRKRDESSSNSRFNDSRQGNSGFDNDRPRRNFAPSAADSVDRWRQHNEPVDGGSAISRETSFRSRDREPLVQSEADKVSQWRNKNPISPGGFNRNSDERSSERAPRPTTEADKVSQWRNKQDPTPTSAEPNEDTQESHQESRRREQIASEADKNNQWRKHDEPVVPETPIATENDSSEKPDSAPRDYNRESSNRPDGAPRNYRRESSNRPDDAPRNYRRDSSRSMSKDRTDTYPKKVVWDQEGGDWRKKNDSIPQNDARPRHSTRDGNNRRSQNESRPVRSDPNSWRERTESNSANYRNNRQNDSDNRRNNKPDFSRSANYIKDGNNETKILRRNPDNQQIATNDQSSVVNNEITNKFALLDASGDSHDVVSENEGENAENNDDDGWSTFVPKAKAKKIANNQLKKKK</sequence>
<keyword evidence="5" id="KW-1185">Reference proteome</keyword>
<evidence type="ECO:0000313" key="4">
    <source>
        <dbReference type="EMBL" id="OMJ25194.1"/>
    </source>
</evidence>
<accession>A0A1R1YE53</accession>
<dbReference type="PROSITE" id="PS50102">
    <property type="entry name" value="RRM"/>
    <property type="match status" value="1"/>
</dbReference>
<feature type="compositionally biased region" description="Basic and acidic residues" evidence="2">
    <location>
        <begin position="392"/>
        <end position="441"/>
    </location>
</feature>
<feature type="compositionally biased region" description="Basic and acidic residues" evidence="2">
    <location>
        <begin position="448"/>
        <end position="481"/>
    </location>
</feature>
<feature type="domain" description="RRM" evidence="3">
    <location>
        <begin position="97"/>
        <end position="187"/>
    </location>
</feature>
<evidence type="ECO:0000256" key="2">
    <source>
        <dbReference type="SAM" id="MobiDB-lite"/>
    </source>
</evidence>
<dbReference type="Proteomes" id="UP000187283">
    <property type="component" value="Unassembled WGS sequence"/>
</dbReference>
<dbReference type="InterPro" id="IPR000504">
    <property type="entry name" value="RRM_dom"/>
</dbReference>
<dbReference type="SUPFAM" id="SSF54928">
    <property type="entry name" value="RNA-binding domain, RBD"/>
    <property type="match status" value="1"/>
</dbReference>
<comment type="caution">
    <text evidence="4">The sequence shown here is derived from an EMBL/GenBank/DDBJ whole genome shotgun (WGS) entry which is preliminary data.</text>
</comment>
<feature type="compositionally biased region" description="Basic and acidic residues" evidence="2">
    <location>
        <begin position="366"/>
        <end position="383"/>
    </location>
</feature>
<protein>
    <submittedName>
        <fullName evidence="4">Putative RNA-binding protein sce3</fullName>
    </submittedName>
</protein>
<feature type="compositionally biased region" description="Basic and acidic residues" evidence="2">
    <location>
        <begin position="176"/>
        <end position="197"/>
    </location>
</feature>
<dbReference type="InterPro" id="IPR012677">
    <property type="entry name" value="Nucleotide-bd_a/b_plait_sf"/>
</dbReference>
<dbReference type="EMBL" id="LSSN01000208">
    <property type="protein sequence ID" value="OMJ25194.1"/>
    <property type="molecule type" value="Genomic_DNA"/>
</dbReference>
<feature type="compositionally biased region" description="Basic residues" evidence="2">
    <location>
        <begin position="584"/>
        <end position="598"/>
    </location>
</feature>
<organism evidence="4 5">
    <name type="scientific">Smittium culicis</name>
    <dbReference type="NCBI Taxonomy" id="133412"/>
    <lineage>
        <taxon>Eukaryota</taxon>
        <taxon>Fungi</taxon>
        <taxon>Fungi incertae sedis</taxon>
        <taxon>Zoopagomycota</taxon>
        <taxon>Kickxellomycotina</taxon>
        <taxon>Harpellomycetes</taxon>
        <taxon>Harpellales</taxon>
        <taxon>Legeriomycetaceae</taxon>
        <taxon>Smittium</taxon>
    </lineage>
</organism>
<feature type="compositionally biased region" description="Acidic residues" evidence="2">
    <location>
        <begin position="562"/>
        <end position="576"/>
    </location>
</feature>
<dbReference type="GO" id="GO:0003723">
    <property type="term" value="F:RNA binding"/>
    <property type="evidence" value="ECO:0007669"/>
    <property type="project" value="UniProtKB-UniRule"/>
</dbReference>
<evidence type="ECO:0000313" key="5">
    <source>
        <dbReference type="Proteomes" id="UP000187283"/>
    </source>
</evidence>
<evidence type="ECO:0000256" key="1">
    <source>
        <dbReference type="PROSITE-ProRule" id="PRU00176"/>
    </source>
</evidence>
<dbReference type="AlphaFoldDB" id="A0A1R1YE53"/>
<dbReference type="OrthoDB" id="48651at2759"/>
<feature type="compositionally biased region" description="Polar residues" evidence="2">
    <location>
        <begin position="10"/>
        <end position="21"/>
    </location>
</feature>
<keyword evidence="1" id="KW-0694">RNA-binding</keyword>
<feature type="region of interest" description="Disordered" evidence="2">
    <location>
        <begin position="155"/>
        <end position="528"/>
    </location>
</feature>
<dbReference type="InterPro" id="IPR035979">
    <property type="entry name" value="RBD_domain_sf"/>
</dbReference>
<feature type="compositionally biased region" description="Basic and acidic residues" evidence="2">
    <location>
        <begin position="325"/>
        <end position="353"/>
    </location>
</feature>
<feature type="compositionally biased region" description="Basic and acidic residues" evidence="2">
    <location>
        <begin position="515"/>
        <end position="526"/>
    </location>
</feature>